<dbReference type="KEGG" id="mhyv:MHSN_02115"/>
<dbReference type="Proteomes" id="UP000264882">
    <property type="component" value="Chromosome"/>
</dbReference>
<evidence type="ECO:0000313" key="2">
    <source>
        <dbReference type="EMBL" id="ASI53973.1"/>
    </source>
</evidence>
<accession>A0A4P1QGC3</accession>
<protein>
    <recommendedName>
        <fullName evidence="1">DUF2779 domain-containing protein</fullName>
    </recommendedName>
</protein>
<dbReference type="RefSeq" id="WP_119863863.1">
    <property type="nucleotide sequence ID" value="NZ_CP008748.1"/>
</dbReference>
<reference evidence="2 3" key="1">
    <citation type="submission" date="2014-06" db="EMBL/GenBank/DDBJ databases">
        <title>The Whole Genome Sequence of Mycoplasma hyosynoviae strain ATCC 27095.</title>
        <authorList>
            <person name="Calcutt M.J."/>
            <person name="Foecking M.F."/>
        </authorList>
    </citation>
    <scope>NUCLEOTIDE SEQUENCE [LARGE SCALE GENOMIC DNA]</scope>
    <source>
        <strain evidence="2 3">M60</strain>
    </source>
</reference>
<dbReference type="AlphaFoldDB" id="A0A4P1QGC3"/>
<organism evidence="2 3">
    <name type="scientific">Metamycoplasma hyosynoviae</name>
    <dbReference type="NCBI Taxonomy" id="29559"/>
    <lineage>
        <taxon>Bacteria</taxon>
        <taxon>Bacillati</taxon>
        <taxon>Mycoplasmatota</taxon>
        <taxon>Mycoplasmoidales</taxon>
        <taxon>Metamycoplasmataceae</taxon>
        <taxon>Metamycoplasma</taxon>
    </lineage>
</organism>
<evidence type="ECO:0000259" key="1">
    <source>
        <dbReference type="Pfam" id="PF11074"/>
    </source>
</evidence>
<gene>
    <name evidence="2" type="ORF">MHSN_02115</name>
</gene>
<sequence length="670" mass="79602">MINRKKYLRFSDFFKYLNYHPYFIFNSEITEIDPEDIEEDELLNQLQFDIDDNEIALDNLMTSYLEDSKLNEYKNLDTYLEKYEFASSINSLENNFHNKLEEEKKLESFQKLLKNFNRVIDLDGSFDIYKNQATDFIIETFKKSYNLKQGEILIISKKEKKELAIQKTLEAINSGKIKLIINPCLCYENIISEPFYYLVPKKQIGSLFFSSKTSSYEALQAKFNAEIFSSNKIGVDSYYFCSLHYNKKDDLRLFAKGKNIYQLSNLCNINKTRKNFEDGTKNESFRNIIEIVQEDSYIKSKIYDFSKSIERYYENESLIKLPDNLIDNQYLLNFDYGDKCKYQAQILRHYFPEIKEASATFYKDFYLKIDDESKNLGRKFYSNPDLILVKTEKYSEDDTTLIRRFFDESHIKFVWFDFEGVTNTVPIIDYHKPFTQLVCQTSIIKTEWDKSSGTYKIVEDNIDYIYDPKNYSYLDLIKIIEDIYDEKAKGYVVYNQTYEKSRLNEIITILKHYHQFANKISKKDLDNLTTKKDHIVNNMIDIAKFVATNNLKNFNEKLFAISYLKLKYSIKSIEKYITSKKIKLPHQIVPYSELNIKNGMMALTEAMLRCTGKTGDRKWEEKISYLKKYCHNDVMAMIMAADFFWMLWNNKKQINKKTFEALGLKSLKEE</sequence>
<dbReference type="EMBL" id="CP008748">
    <property type="protein sequence ID" value="ASI53973.1"/>
    <property type="molecule type" value="Genomic_DNA"/>
</dbReference>
<dbReference type="NCBIfam" id="NF045869">
    <property type="entry name" value="UU173_fam"/>
    <property type="match status" value="1"/>
</dbReference>
<name>A0A4P1QGC3_9BACT</name>
<dbReference type="InterPro" id="IPR021301">
    <property type="entry name" value="DUF2779"/>
</dbReference>
<feature type="domain" description="DUF2779" evidence="1">
    <location>
        <begin position="414"/>
        <end position="537"/>
    </location>
</feature>
<evidence type="ECO:0000313" key="3">
    <source>
        <dbReference type="Proteomes" id="UP000264882"/>
    </source>
</evidence>
<dbReference type="Pfam" id="PF11074">
    <property type="entry name" value="DUF2779"/>
    <property type="match status" value="1"/>
</dbReference>
<proteinExistence type="predicted"/>
<keyword evidence="3" id="KW-1185">Reference proteome</keyword>